<dbReference type="CDD" id="cd06173">
    <property type="entry name" value="MFS_MefA_like"/>
    <property type="match status" value="1"/>
</dbReference>
<dbReference type="InterPro" id="IPR011701">
    <property type="entry name" value="MFS"/>
</dbReference>
<evidence type="ECO:0000256" key="6">
    <source>
        <dbReference type="SAM" id="Phobius"/>
    </source>
</evidence>
<dbReference type="AlphaFoldDB" id="A0A1C6V3C5"/>
<dbReference type="Proteomes" id="UP000198937">
    <property type="component" value="Unassembled WGS sequence"/>
</dbReference>
<reference evidence="7 8" key="1">
    <citation type="submission" date="2016-06" db="EMBL/GenBank/DDBJ databases">
        <authorList>
            <person name="Kjaerup R.B."/>
            <person name="Dalgaard T.S."/>
            <person name="Juul-Madsen H.R."/>
        </authorList>
    </citation>
    <scope>NUCLEOTIDE SEQUENCE [LARGE SCALE GENOMIC DNA]</scope>
    <source>
        <strain evidence="7 8">DSM 45577</strain>
    </source>
</reference>
<feature type="transmembrane region" description="Helical" evidence="6">
    <location>
        <begin position="172"/>
        <end position="197"/>
    </location>
</feature>
<keyword evidence="2" id="KW-1003">Cell membrane</keyword>
<dbReference type="SUPFAM" id="SSF103473">
    <property type="entry name" value="MFS general substrate transporter"/>
    <property type="match status" value="1"/>
</dbReference>
<keyword evidence="5 6" id="KW-0472">Membrane</keyword>
<gene>
    <name evidence="7" type="ORF">GA0070617_4508</name>
</gene>
<evidence type="ECO:0000256" key="5">
    <source>
        <dbReference type="ARBA" id="ARBA00023136"/>
    </source>
</evidence>
<evidence type="ECO:0000256" key="1">
    <source>
        <dbReference type="ARBA" id="ARBA00004651"/>
    </source>
</evidence>
<dbReference type="EMBL" id="FMIA01000002">
    <property type="protein sequence ID" value="SCL60899.1"/>
    <property type="molecule type" value="Genomic_DNA"/>
</dbReference>
<feature type="transmembrane region" description="Helical" evidence="6">
    <location>
        <begin position="25"/>
        <end position="50"/>
    </location>
</feature>
<feature type="transmembrane region" description="Helical" evidence="6">
    <location>
        <begin position="87"/>
        <end position="109"/>
    </location>
</feature>
<evidence type="ECO:0000313" key="7">
    <source>
        <dbReference type="EMBL" id="SCL60899.1"/>
    </source>
</evidence>
<dbReference type="GO" id="GO:0005886">
    <property type="term" value="C:plasma membrane"/>
    <property type="evidence" value="ECO:0007669"/>
    <property type="project" value="UniProtKB-SubCell"/>
</dbReference>
<keyword evidence="8" id="KW-1185">Reference proteome</keyword>
<evidence type="ECO:0000256" key="3">
    <source>
        <dbReference type="ARBA" id="ARBA00022692"/>
    </source>
</evidence>
<organism evidence="7 8">
    <name type="scientific">Micromonospora yangpuensis</name>
    <dbReference type="NCBI Taxonomy" id="683228"/>
    <lineage>
        <taxon>Bacteria</taxon>
        <taxon>Bacillati</taxon>
        <taxon>Actinomycetota</taxon>
        <taxon>Actinomycetes</taxon>
        <taxon>Micromonosporales</taxon>
        <taxon>Micromonosporaceae</taxon>
        <taxon>Micromonospora</taxon>
    </lineage>
</organism>
<dbReference type="Pfam" id="PF07690">
    <property type="entry name" value="MFS_1"/>
    <property type="match status" value="1"/>
</dbReference>
<evidence type="ECO:0000256" key="4">
    <source>
        <dbReference type="ARBA" id="ARBA00022989"/>
    </source>
</evidence>
<protein>
    <submittedName>
        <fullName evidence="7">Predicted arabinose efflux permease, MFS family</fullName>
    </submittedName>
</protein>
<feature type="transmembrane region" description="Helical" evidence="6">
    <location>
        <begin position="263"/>
        <end position="286"/>
    </location>
</feature>
<evidence type="ECO:0000313" key="8">
    <source>
        <dbReference type="Proteomes" id="UP000198937"/>
    </source>
</evidence>
<evidence type="ECO:0000256" key="2">
    <source>
        <dbReference type="ARBA" id="ARBA00022475"/>
    </source>
</evidence>
<keyword evidence="4 6" id="KW-1133">Transmembrane helix</keyword>
<sequence length="432" mass="46472">MTVTKTPGEQEKSGDLWGNQGFRRLFAAATFSHVGSEITFVALPLVAVIVLDASAAQVGMLWMLKFVAFLTVGLPAGALLDRTRKRWVMVSADLGRALLLGSIPLAWALDVLTIEQLYLVTLLTGVGDVFFDVASRSYLPLLVGRRDLLAANSRLSSVEATSTLVGPSLAGYIVQFLSAPIAILIDAVTFAWSALFLGGVRHREPRPERPENARLIPDIREGIRFVWGHPLLRPIVVAGALTNLFLTFAIVAVPLVLVRELGLGGGAVGVFFTFGGLGVLLGVSTATWVCRWLGAGQSLWILGLVGIPFGFLVPMMDVGPWQWVASAAWSVIIFRVGHNNVVLVSFRQRVTPDHLLSRMNATMRFVMNGMEAVAAALAGLLATLLGVRPVLWIAAVGLAVAWLPIVFSPLRSMTSFDSAYPGAPVTKEDDRP</sequence>
<feature type="transmembrane region" description="Helical" evidence="6">
    <location>
        <begin position="391"/>
        <end position="410"/>
    </location>
</feature>
<feature type="transmembrane region" description="Helical" evidence="6">
    <location>
        <begin position="365"/>
        <end position="385"/>
    </location>
</feature>
<feature type="transmembrane region" description="Helical" evidence="6">
    <location>
        <begin position="322"/>
        <end position="344"/>
    </location>
</feature>
<dbReference type="OrthoDB" id="9815525at2"/>
<comment type="subcellular location">
    <subcellularLocation>
        <location evidence="1">Cell membrane</location>
        <topology evidence="1">Multi-pass membrane protein</topology>
    </subcellularLocation>
</comment>
<proteinExistence type="predicted"/>
<dbReference type="GO" id="GO:0022857">
    <property type="term" value="F:transmembrane transporter activity"/>
    <property type="evidence" value="ECO:0007669"/>
    <property type="project" value="InterPro"/>
</dbReference>
<dbReference type="RefSeq" id="WP_091442090.1">
    <property type="nucleotide sequence ID" value="NZ_BMMJ01000008.1"/>
</dbReference>
<keyword evidence="3 6" id="KW-0812">Transmembrane</keyword>
<accession>A0A1C6V3C5</accession>
<name>A0A1C6V3C5_9ACTN</name>
<feature type="transmembrane region" description="Helical" evidence="6">
    <location>
        <begin position="235"/>
        <end position="257"/>
    </location>
</feature>
<feature type="transmembrane region" description="Helical" evidence="6">
    <location>
        <begin position="298"/>
        <end position="316"/>
    </location>
</feature>
<dbReference type="InterPro" id="IPR036259">
    <property type="entry name" value="MFS_trans_sf"/>
</dbReference>
<dbReference type="Gene3D" id="1.20.1250.20">
    <property type="entry name" value="MFS general substrate transporter like domains"/>
    <property type="match status" value="1"/>
</dbReference>
<dbReference type="PANTHER" id="PTHR23513">
    <property type="entry name" value="INTEGRAL MEMBRANE EFFLUX PROTEIN-RELATED"/>
    <property type="match status" value="1"/>
</dbReference>
<feature type="transmembrane region" description="Helical" evidence="6">
    <location>
        <begin position="62"/>
        <end position="80"/>
    </location>
</feature>
<dbReference type="STRING" id="683228.GA0070617_4508"/>
<dbReference type="PANTHER" id="PTHR23513:SF6">
    <property type="entry name" value="MAJOR FACILITATOR SUPERFAMILY ASSOCIATED DOMAIN-CONTAINING PROTEIN"/>
    <property type="match status" value="1"/>
</dbReference>